<keyword evidence="1" id="KW-1133">Transmembrane helix</keyword>
<dbReference type="Gene3D" id="3.40.50.1820">
    <property type="entry name" value="alpha/beta hydrolase"/>
    <property type="match status" value="1"/>
</dbReference>
<name>A0A8T9BDW4_9HELO</name>
<proteinExistence type="predicted"/>
<dbReference type="InterPro" id="IPR000073">
    <property type="entry name" value="AB_hydrolase_1"/>
</dbReference>
<keyword evidence="1" id="KW-0472">Membrane</keyword>
<sequence>MTGSMLNVMLKYVCISATVGVALYATLIWLLTTASFQAHVVYLHKIQMTWFRDLDVPEMFGFLYNQVTPFSIKVSDGEALYAWHVLPLELYREHEASLLDEPSGFVSDITSSLAFKLLRDDPEARLVLHFHGAAGTVGSGYRTPNYRALSAGQPRKIHVLTFDYRGFGRSKGEPSESSMILDALAVVNWATNVASIPPSRILIFGQSLGTAVSIAISEHFALQSPPLLFAGTVLVAPFVDVMSLMATYRVAGTIPLVSPLVRFPRLFNYLGTFVRDKWSSKDRIARYIRANEASGNKYRLTLIHAEDDWDISWHHTPKLFWHAVNATVPAGIAYDELEAKKDERKKYLGAAGSFVEWRTENGVIREEILKYGLHDVIMGYPIITLAAMRIFTAADSSFR</sequence>
<evidence type="ECO:0000313" key="4">
    <source>
        <dbReference type="Proteomes" id="UP000469559"/>
    </source>
</evidence>
<dbReference type="EMBL" id="QGMF01000212">
    <property type="protein sequence ID" value="TVY17905.1"/>
    <property type="molecule type" value="Genomic_DNA"/>
</dbReference>
<dbReference type="Pfam" id="PF12697">
    <property type="entry name" value="Abhydrolase_6"/>
    <property type="match status" value="1"/>
</dbReference>
<protein>
    <submittedName>
        <fullName evidence="3">Monoacylglycerol lipase ABHD12</fullName>
    </submittedName>
</protein>
<dbReference type="SUPFAM" id="SSF53474">
    <property type="entry name" value="alpha/beta-Hydrolases"/>
    <property type="match status" value="1"/>
</dbReference>
<comment type="caution">
    <text evidence="3">The sequence shown here is derived from an EMBL/GenBank/DDBJ whole genome shotgun (WGS) entry which is preliminary data.</text>
</comment>
<dbReference type="PANTHER" id="PTHR12277:SF81">
    <property type="entry name" value="PROTEIN ABHD13"/>
    <property type="match status" value="1"/>
</dbReference>
<gene>
    <name evidence="3" type="primary">abhd12</name>
    <name evidence="3" type="ORF">LARI1_G004193</name>
</gene>
<organism evidence="3 4">
    <name type="scientific">Lachnellula arida</name>
    <dbReference type="NCBI Taxonomy" id="1316785"/>
    <lineage>
        <taxon>Eukaryota</taxon>
        <taxon>Fungi</taxon>
        <taxon>Dikarya</taxon>
        <taxon>Ascomycota</taxon>
        <taxon>Pezizomycotina</taxon>
        <taxon>Leotiomycetes</taxon>
        <taxon>Helotiales</taxon>
        <taxon>Lachnaceae</taxon>
        <taxon>Lachnellula</taxon>
    </lineage>
</organism>
<dbReference type="AlphaFoldDB" id="A0A8T9BDW4"/>
<evidence type="ECO:0000259" key="2">
    <source>
        <dbReference type="Pfam" id="PF12697"/>
    </source>
</evidence>
<reference evidence="3 4" key="1">
    <citation type="submission" date="2018-05" db="EMBL/GenBank/DDBJ databases">
        <title>Whole genome sequencing for identification of molecular markers to develop diagnostic detection tools for the regulated plant pathogen Lachnellula willkommii.</title>
        <authorList>
            <person name="Giroux E."/>
            <person name="Bilodeau G."/>
        </authorList>
    </citation>
    <scope>NUCLEOTIDE SEQUENCE [LARGE SCALE GENOMIC DNA]</scope>
    <source>
        <strain evidence="3 4">CBS 203.66</strain>
    </source>
</reference>
<evidence type="ECO:0000256" key="1">
    <source>
        <dbReference type="SAM" id="Phobius"/>
    </source>
</evidence>
<feature type="domain" description="AB hydrolase-1" evidence="2">
    <location>
        <begin position="127"/>
        <end position="292"/>
    </location>
</feature>
<dbReference type="InterPro" id="IPR029058">
    <property type="entry name" value="AB_hydrolase_fold"/>
</dbReference>
<feature type="transmembrane region" description="Helical" evidence="1">
    <location>
        <begin position="12"/>
        <end position="31"/>
    </location>
</feature>
<evidence type="ECO:0000313" key="3">
    <source>
        <dbReference type="EMBL" id="TVY17905.1"/>
    </source>
</evidence>
<dbReference type="OrthoDB" id="446723at2759"/>
<dbReference type="PANTHER" id="PTHR12277">
    <property type="entry name" value="ALPHA/BETA HYDROLASE DOMAIN-CONTAINING PROTEIN"/>
    <property type="match status" value="1"/>
</dbReference>
<accession>A0A8T9BDW4</accession>
<keyword evidence="1" id="KW-0812">Transmembrane</keyword>
<keyword evidence="4" id="KW-1185">Reference proteome</keyword>
<dbReference type="Proteomes" id="UP000469559">
    <property type="component" value="Unassembled WGS sequence"/>
</dbReference>